<dbReference type="InterPro" id="IPR051452">
    <property type="entry name" value="Diverse_Oxidoreductases"/>
</dbReference>
<reference evidence="7" key="1">
    <citation type="journal article" date="2021" name="PeerJ">
        <title>Extensive microbial diversity within the chicken gut microbiome revealed by metagenomics and culture.</title>
        <authorList>
            <person name="Gilroy R."/>
            <person name="Ravi A."/>
            <person name="Getino M."/>
            <person name="Pursley I."/>
            <person name="Horton D.L."/>
            <person name="Alikhan N.F."/>
            <person name="Baker D."/>
            <person name="Gharbi K."/>
            <person name="Hall N."/>
            <person name="Watson M."/>
            <person name="Adriaenssens E.M."/>
            <person name="Foster-Nyarko E."/>
            <person name="Jarju S."/>
            <person name="Secka A."/>
            <person name="Antonio M."/>
            <person name="Oren A."/>
            <person name="Chaudhuri R.R."/>
            <person name="La Ragione R."/>
            <person name="Hildebrand F."/>
            <person name="Pallen M.J."/>
        </authorList>
    </citation>
    <scope>NUCLEOTIDE SEQUENCE</scope>
    <source>
        <strain evidence="7">B5-657</strain>
    </source>
</reference>
<sequence>LMLINYVRSKGYYSVKRGCETTNCGLCTVWLEGVPVLSCSVLAVRAHGKKVTTLEGIEEEAQAFGDFLAKEGAEQCGFCSPGFIMNVLAMKRELKNPNEEDIKQYLAGNLCRCTGYMGQLRAIKAYLQEEA</sequence>
<dbReference type="EMBL" id="JAHLFQ010000022">
    <property type="protein sequence ID" value="MBU3803355.1"/>
    <property type="molecule type" value="Genomic_DNA"/>
</dbReference>
<reference evidence="7" key="2">
    <citation type="submission" date="2021-04" db="EMBL/GenBank/DDBJ databases">
        <authorList>
            <person name="Gilroy R."/>
        </authorList>
    </citation>
    <scope>NUCLEOTIDE SEQUENCE</scope>
    <source>
        <strain evidence="7">B5-657</strain>
    </source>
</reference>
<keyword evidence="2" id="KW-0479">Metal-binding</keyword>
<feature type="domain" description="[2Fe-2S]-binding" evidence="6">
    <location>
        <begin position="53"/>
        <end position="124"/>
    </location>
</feature>
<dbReference type="InterPro" id="IPR036884">
    <property type="entry name" value="2Fe-2S-bd_dom_sf"/>
</dbReference>
<dbReference type="InterPro" id="IPR012675">
    <property type="entry name" value="Beta-grasp_dom_sf"/>
</dbReference>
<name>A0A9E2KAM0_9FIRM</name>
<gene>
    <name evidence="7" type="ORF">H9872_01160</name>
</gene>
<dbReference type="SUPFAM" id="SSF47741">
    <property type="entry name" value="CO dehydrogenase ISP C-domain like"/>
    <property type="match status" value="1"/>
</dbReference>
<dbReference type="GO" id="GO:0046872">
    <property type="term" value="F:metal ion binding"/>
    <property type="evidence" value="ECO:0007669"/>
    <property type="project" value="UniProtKB-KW"/>
</dbReference>
<evidence type="ECO:0000313" key="7">
    <source>
        <dbReference type="EMBL" id="MBU3803355.1"/>
    </source>
</evidence>
<dbReference type="InterPro" id="IPR036010">
    <property type="entry name" value="2Fe-2S_ferredoxin-like_sf"/>
</dbReference>
<dbReference type="PANTHER" id="PTHR44379:SF5">
    <property type="entry name" value="OXIDOREDUCTASE WITH IRON-SULFUR SUBUNIT"/>
    <property type="match status" value="1"/>
</dbReference>
<keyword evidence="3" id="KW-0560">Oxidoreductase</keyword>
<comment type="caution">
    <text evidence="7">The sequence shown here is derived from an EMBL/GenBank/DDBJ whole genome shotgun (WGS) entry which is preliminary data.</text>
</comment>
<evidence type="ECO:0000256" key="2">
    <source>
        <dbReference type="ARBA" id="ARBA00022723"/>
    </source>
</evidence>
<dbReference type="PANTHER" id="PTHR44379">
    <property type="entry name" value="OXIDOREDUCTASE WITH IRON-SULFUR SUBUNIT"/>
    <property type="match status" value="1"/>
</dbReference>
<dbReference type="Gene3D" id="3.10.20.30">
    <property type="match status" value="1"/>
</dbReference>
<organism evidence="7 8">
    <name type="scientific">Candidatus Cellulosilyticum pullistercoris</name>
    <dbReference type="NCBI Taxonomy" id="2838521"/>
    <lineage>
        <taxon>Bacteria</taxon>
        <taxon>Bacillati</taxon>
        <taxon>Bacillota</taxon>
        <taxon>Clostridia</taxon>
        <taxon>Lachnospirales</taxon>
        <taxon>Cellulosilyticaceae</taxon>
        <taxon>Cellulosilyticum</taxon>
    </lineage>
</organism>
<keyword evidence="1" id="KW-0001">2Fe-2S</keyword>
<evidence type="ECO:0000256" key="3">
    <source>
        <dbReference type="ARBA" id="ARBA00023002"/>
    </source>
</evidence>
<dbReference type="Pfam" id="PF01799">
    <property type="entry name" value="Fer2_2"/>
    <property type="match status" value="1"/>
</dbReference>
<evidence type="ECO:0000256" key="5">
    <source>
        <dbReference type="ARBA" id="ARBA00023014"/>
    </source>
</evidence>
<evidence type="ECO:0000259" key="6">
    <source>
        <dbReference type="Pfam" id="PF01799"/>
    </source>
</evidence>
<dbReference type="Gene3D" id="1.10.150.120">
    <property type="entry name" value="[2Fe-2S]-binding domain"/>
    <property type="match status" value="1"/>
</dbReference>
<evidence type="ECO:0000256" key="4">
    <source>
        <dbReference type="ARBA" id="ARBA00023004"/>
    </source>
</evidence>
<evidence type="ECO:0000256" key="1">
    <source>
        <dbReference type="ARBA" id="ARBA00022714"/>
    </source>
</evidence>
<dbReference type="GO" id="GO:0051537">
    <property type="term" value="F:2 iron, 2 sulfur cluster binding"/>
    <property type="evidence" value="ECO:0007669"/>
    <property type="project" value="UniProtKB-KW"/>
</dbReference>
<evidence type="ECO:0000313" key="8">
    <source>
        <dbReference type="Proteomes" id="UP000824229"/>
    </source>
</evidence>
<dbReference type="GO" id="GO:0016491">
    <property type="term" value="F:oxidoreductase activity"/>
    <property type="evidence" value="ECO:0007669"/>
    <property type="project" value="UniProtKB-KW"/>
</dbReference>
<protein>
    <submittedName>
        <fullName evidence="7">(2Fe-2S)-binding protein</fullName>
    </submittedName>
</protein>
<keyword evidence="5" id="KW-0411">Iron-sulfur</keyword>
<accession>A0A9E2KAM0</accession>
<proteinExistence type="predicted"/>
<keyword evidence="4" id="KW-0408">Iron</keyword>
<dbReference type="InterPro" id="IPR002888">
    <property type="entry name" value="2Fe-2S-bd"/>
</dbReference>
<dbReference type="AlphaFoldDB" id="A0A9E2KAM0"/>
<dbReference type="Proteomes" id="UP000824229">
    <property type="component" value="Unassembled WGS sequence"/>
</dbReference>
<feature type="non-terminal residue" evidence="7">
    <location>
        <position position="1"/>
    </location>
</feature>
<dbReference type="SUPFAM" id="SSF54292">
    <property type="entry name" value="2Fe-2S ferredoxin-like"/>
    <property type="match status" value="1"/>
</dbReference>